<keyword evidence="2" id="KW-1185">Reference proteome</keyword>
<dbReference type="Proteomes" id="UP000321570">
    <property type="component" value="Unassembled WGS sequence"/>
</dbReference>
<name>A0A564Z630_HYMDI</name>
<accession>A0A564Z630</accession>
<dbReference type="EMBL" id="CABIJS010000654">
    <property type="protein sequence ID" value="VUZ54493.1"/>
    <property type="molecule type" value="Genomic_DNA"/>
</dbReference>
<organism evidence="1 2">
    <name type="scientific">Hymenolepis diminuta</name>
    <name type="common">Rat tapeworm</name>
    <dbReference type="NCBI Taxonomy" id="6216"/>
    <lineage>
        <taxon>Eukaryota</taxon>
        <taxon>Metazoa</taxon>
        <taxon>Spiralia</taxon>
        <taxon>Lophotrochozoa</taxon>
        <taxon>Platyhelminthes</taxon>
        <taxon>Cestoda</taxon>
        <taxon>Eucestoda</taxon>
        <taxon>Cyclophyllidea</taxon>
        <taxon>Hymenolepididae</taxon>
        <taxon>Hymenolepis</taxon>
    </lineage>
</organism>
<proteinExistence type="predicted"/>
<protein>
    <submittedName>
        <fullName evidence="1">Uncharacterized protein</fullName>
    </submittedName>
</protein>
<evidence type="ECO:0000313" key="1">
    <source>
        <dbReference type="EMBL" id="VUZ54493.1"/>
    </source>
</evidence>
<gene>
    <name evidence="1" type="ORF">WMSIL1_LOCUS12565</name>
</gene>
<sequence length="72" mass="8148">MQLKKEKSTPLNITYAIGAQKLIKPGKTIFWHCVLLLDMHGKIMVMRLPNADALIGEREAFVKPTILVIRGF</sequence>
<reference evidence="1 2" key="1">
    <citation type="submission" date="2019-07" db="EMBL/GenBank/DDBJ databases">
        <authorList>
            <person name="Jastrzebski P J."/>
            <person name="Paukszto L."/>
            <person name="Jastrzebski P J."/>
        </authorList>
    </citation>
    <scope>NUCLEOTIDE SEQUENCE [LARGE SCALE GENOMIC DNA]</scope>
    <source>
        <strain evidence="1 2">WMS-il1</strain>
    </source>
</reference>
<dbReference type="AlphaFoldDB" id="A0A564Z630"/>
<evidence type="ECO:0000313" key="2">
    <source>
        <dbReference type="Proteomes" id="UP000321570"/>
    </source>
</evidence>